<keyword evidence="3 7" id="KW-0479">Metal-binding</keyword>
<dbReference type="SUPFAM" id="SSF56219">
    <property type="entry name" value="DNase I-like"/>
    <property type="match status" value="1"/>
</dbReference>
<protein>
    <submittedName>
        <fullName evidence="10">Exodeoxyribonuclease III</fullName>
    </submittedName>
</protein>
<comment type="cofactor">
    <cofactor evidence="1">
        <name>Mn(2+)</name>
        <dbReference type="ChEBI" id="CHEBI:29035"/>
    </cofactor>
</comment>
<evidence type="ECO:0000256" key="3">
    <source>
        <dbReference type="ARBA" id="ARBA00022723"/>
    </source>
</evidence>
<dbReference type="GO" id="GO:0003677">
    <property type="term" value="F:DNA binding"/>
    <property type="evidence" value="ECO:0007669"/>
    <property type="project" value="InterPro"/>
</dbReference>
<gene>
    <name evidence="10" type="ORF">PNE06_03835</name>
</gene>
<feature type="active site" evidence="6">
    <location>
        <position position="102"/>
    </location>
</feature>
<feature type="active site" description="Proton donor/acceptor" evidence="6">
    <location>
        <position position="139"/>
    </location>
</feature>
<feature type="binding site" evidence="7">
    <location>
        <position position="35"/>
    </location>
    <ligand>
        <name>Mg(2+)</name>
        <dbReference type="ChEBI" id="CHEBI:18420"/>
        <label>1</label>
    </ligand>
</feature>
<dbReference type="InterPro" id="IPR000477">
    <property type="entry name" value="RT_dom"/>
</dbReference>
<evidence type="ECO:0000259" key="9">
    <source>
        <dbReference type="PROSITE" id="PS50878"/>
    </source>
</evidence>
<dbReference type="InterPro" id="IPR025960">
    <property type="entry name" value="RVT_N"/>
</dbReference>
<evidence type="ECO:0000256" key="8">
    <source>
        <dbReference type="PIRSR" id="PIRSR604808-3"/>
    </source>
</evidence>
<evidence type="ECO:0000256" key="5">
    <source>
        <dbReference type="ARBA" id="ARBA00022842"/>
    </source>
</evidence>
<dbReference type="InterPro" id="IPR020848">
    <property type="entry name" value="AP_endonuclease_F1_CS"/>
</dbReference>
<feature type="site" description="Transition state stabilizer" evidence="8">
    <location>
        <position position="141"/>
    </location>
</feature>
<dbReference type="PROSITE" id="PS51435">
    <property type="entry name" value="AP_NUCLEASE_F1_4"/>
    <property type="match status" value="1"/>
</dbReference>
<name>A0AAW6CGH2_FLAPL</name>
<dbReference type="AlphaFoldDB" id="A0AAW6CGH2"/>
<dbReference type="NCBIfam" id="TIGR00195">
    <property type="entry name" value="exoDNase_III"/>
    <property type="match status" value="1"/>
</dbReference>
<feature type="site" description="Interaction with DNA substrate" evidence="8">
    <location>
        <position position="239"/>
    </location>
</feature>
<evidence type="ECO:0000256" key="4">
    <source>
        <dbReference type="ARBA" id="ARBA00022801"/>
    </source>
</evidence>
<feature type="binding site" evidence="7">
    <location>
        <position position="141"/>
    </location>
    <ligand>
        <name>Mg(2+)</name>
        <dbReference type="ChEBI" id="CHEBI:18420"/>
        <label>1</label>
    </ligand>
</feature>
<evidence type="ECO:0000313" key="10">
    <source>
        <dbReference type="EMBL" id="MDB7932200.1"/>
    </source>
</evidence>
<feature type="binding site" evidence="7">
    <location>
        <position position="239"/>
    </location>
    <ligand>
        <name>Mg(2+)</name>
        <dbReference type="ChEBI" id="CHEBI:18420"/>
        <label>1</label>
    </ligand>
</feature>
<feature type="site" description="Important for catalytic activity" evidence="8">
    <location>
        <position position="213"/>
    </location>
</feature>
<dbReference type="InterPro" id="IPR036691">
    <property type="entry name" value="Endo/exonu/phosph_ase_sf"/>
</dbReference>
<dbReference type="InterPro" id="IPR043502">
    <property type="entry name" value="DNA/RNA_pol_sf"/>
</dbReference>
<dbReference type="PANTHER" id="PTHR34047">
    <property type="entry name" value="NUCLEAR INTRON MATURASE 1, MITOCHONDRIAL-RELATED"/>
    <property type="match status" value="1"/>
</dbReference>
<dbReference type="CDD" id="cd01651">
    <property type="entry name" value="RT_G2_intron"/>
    <property type="match status" value="1"/>
</dbReference>
<dbReference type="InterPro" id="IPR051083">
    <property type="entry name" value="GrpII_Intron_Splice-Mob/Def"/>
</dbReference>
<dbReference type="NCBIfam" id="TIGR00633">
    <property type="entry name" value="xth"/>
    <property type="match status" value="1"/>
</dbReference>
<comment type="cofactor">
    <cofactor evidence="7">
        <name>Mg(2+)</name>
        <dbReference type="ChEBI" id="CHEBI:18420"/>
    </cofactor>
    <cofactor evidence="7">
        <name>Mn(2+)</name>
        <dbReference type="ChEBI" id="CHEBI:29035"/>
    </cofactor>
    <text evidence="7">Probably binds two magnesium or manganese ions per subunit.</text>
</comment>
<comment type="similarity">
    <text evidence="2">Belongs to the DNA repair enzymes AP/ExoA family.</text>
</comment>
<comment type="caution">
    <text evidence="10">The sequence shown here is derived from an EMBL/GenBank/DDBJ whole genome shotgun (WGS) entry which is preliminary data.</text>
</comment>
<accession>A0AAW6CGH2</accession>
<evidence type="ECO:0000256" key="1">
    <source>
        <dbReference type="ARBA" id="ARBA00001936"/>
    </source>
</evidence>
<dbReference type="CDD" id="cd09087">
    <property type="entry name" value="Ape1-like_AP-endo"/>
    <property type="match status" value="1"/>
</dbReference>
<dbReference type="InterPro" id="IPR005135">
    <property type="entry name" value="Endo/exonuclease/phosphatase"/>
</dbReference>
<dbReference type="Pfam" id="PF03372">
    <property type="entry name" value="Exo_endo_phos"/>
    <property type="match status" value="1"/>
</dbReference>
<evidence type="ECO:0000256" key="2">
    <source>
        <dbReference type="ARBA" id="ARBA00007092"/>
    </source>
</evidence>
<feature type="binding site" evidence="7">
    <location>
        <position position="139"/>
    </location>
    <ligand>
        <name>Mg(2+)</name>
        <dbReference type="ChEBI" id="CHEBI:18420"/>
        <label>1</label>
    </ligand>
</feature>
<organism evidence="10 11">
    <name type="scientific">Flavonifractor plautii</name>
    <name type="common">Fusobacterium plautii</name>
    <dbReference type="NCBI Taxonomy" id="292800"/>
    <lineage>
        <taxon>Bacteria</taxon>
        <taxon>Bacillati</taxon>
        <taxon>Bacillota</taxon>
        <taxon>Clostridia</taxon>
        <taxon>Eubacteriales</taxon>
        <taxon>Oscillospiraceae</taxon>
        <taxon>Flavonifractor</taxon>
    </lineage>
</organism>
<feature type="active site" description="Proton acceptor" evidence="6">
    <location>
        <position position="239"/>
    </location>
</feature>
<reference evidence="10" key="1">
    <citation type="submission" date="2023-01" db="EMBL/GenBank/DDBJ databases">
        <title>Human gut microbiome strain richness.</title>
        <authorList>
            <person name="Chen-Liaw A."/>
        </authorList>
    </citation>
    <scope>NUCLEOTIDE SEQUENCE</scope>
    <source>
        <strain evidence="10">1001287st1_F4_1001285I_161205</strain>
    </source>
</reference>
<sequence length="943" mass="108869">MKLVSWNVNGLAACKRKGFLKSIARLRADIVCCQEVRTNCPLNTPEYLQYWNLAEQSGYSGTLILAKKEPRSVQYGFGIDQLDCEGRLIALEYDSFCIVNVYVPNSQSSDERLDYRIAWDQALLDFLDRLNKPAILCGDFNVARSYLDVYPENLRNEENPPGFLSDEREGMERLLTRGYVDVFRALHPEKTGAYTWWSNRLNKRLENRGWRLDYFLVSDALLPSVRSMEHHTDILGSDHCPISLTLQAAPPRKELSDEDMAVMWRAIDWGKMENQLLRVQQRLARAAYSGDSEAVTALQKQLVRSLPAKVLAVRHVVQINSEAGVDGVRWQTDAEKMRAALSLTSRGYHAKPYRRIIVSERGKERRIHVPAAYDKAMQALYAYSLDPVAESTADRKSFAFRKGRSMFDAHAYICAAFEGDNAPDWVVRADVKACYDTISHKWLLEHIPMDTKVLREFLRAGAVFAGELFPSEQGISMGATLSPILGNMTLDGLQRYLYEHLYPDGKIDYKNGNLIRYADDLIVSVRSLADGIAALNLLTDFLAERGLKLNMDKTGVFHLAVGFDFLSRHYERKDGVLMVRPSQKAVNDFEQRLSEFILNFHGSQKTLIQRLNRRLSGWGNYHRITDAYDAFRRIDTVVQSLLVKKMRQLHPKRQWEHIRKRYWFRTNQGEHIFAVQNKKSIQVLRLAALNFTEHKAIRTGFHPYLDQEYGLWLRCQRDDQKVSGPQRRSVWMRQAGRCYYCGRPMLPDQEVELVEIAPGKGRRLQNMAYIHKRCGYDVVKVQGEENGIDVLTLLEGATEFPQMEDPYYPLREFFRLCSRSPVTLTFSDIEEIIGDRLDWEAYFCEAWWFDEAAGMNSALWKLEFPFHAITPPEREYCISNAWISQGYRIMRLRLADRRVVFRRVAAGVSGLEIPKALTEQKLPDKAVYEAKDFFDYLIKKYAL</sequence>
<dbReference type="Gene3D" id="3.60.10.10">
    <property type="entry name" value="Endonuclease/exonuclease/phosphatase"/>
    <property type="match status" value="1"/>
</dbReference>
<evidence type="ECO:0000256" key="6">
    <source>
        <dbReference type="PIRSR" id="PIRSR604808-1"/>
    </source>
</evidence>
<keyword evidence="5 7" id="KW-0460">Magnesium</keyword>
<dbReference type="GO" id="GO:0004519">
    <property type="term" value="F:endonuclease activity"/>
    <property type="evidence" value="ECO:0007669"/>
    <property type="project" value="InterPro"/>
</dbReference>
<feature type="binding site" evidence="7">
    <location>
        <position position="7"/>
    </location>
    <ligand>
        <name>Mg(2+)</name>
        <dbReference type="ChEBI" id="CHEBI:18420"/>
        <label>1</label>
    </ligand>
</feature>
<dbReference type="Proteomes" id="UP001211173">
    <property type="component" value="Unassembled WGS sequence"/>
</dbReference>
<dbReference type="PANTHER" id="PTHR34047:SF8">
    <property type="entry name" value="PROTEIN YKFC"/>
    <property type="match status" value="1"/>
</dbReference>
<dbReference type="SUPFAM" id="SSF56672">
    <property type="entry name" value="DNA/RNA polymerases"/>
    <property type="match status" value="1"/>
</dbReference>
<keyword evidence="4" id="KW-0378">Hydrolase</keyword>
<dbReference type="GO" id="GO:0006281">
    <property type="term" value="P:DNA repair"/>
    <property type="evidence" value="ECO:0007669"/>
    <property type="project" value="InterPro"/>
</dbReference>
<dbReference type="InterPro" id="IPR004808">
    <property type="entry name" value="AP_endonuc_1"/>
</dbReference>
<dbReference type="InterPro" id="IPR013597">
    <property type="entry name" value="Mat_intron_G2"/>
</dbReference>
<dbReference type="PROSITE" id="PS00728">
    <property type="entry name" value="AP_NUCLEASE_F1_3"/>
    <property type="match status" value="1"/>
</dbReference>
<feature type="domain" description="Reverse transcriptase" evidence="9">
    <location>
        <begin position="337"/>
        <end position="578"/>
    </location>
</feature>
<dbReference type="Pfam" id="PF00078">
    <property type="entry name" value="RVT_1"/>
    <property type="match status" value="1"/>
</dbReference>
<feature type="binding site" evidence="7">
    <location>
        <position position="238"/>
    </location>
    <ligand>
        <name>Mg(2+)</name>
        <dbReference type="ChEBI" id="CHEBI:18420"/>
        <label>1</label>
    </ligand>
</feature>
<dbReference type="EMBL" id="JAQLWV010000004">
    <property type="protein sequence ID" value="MDB7932200.1"/>
    <property type="molecule type" value="Genomic_DNA"/>
</dbReference>
<dbReference type="Pfam" id="PF13655">
    <property type="entry name" value="RVT_N"/>
    <property type="match status" value="1"/>
</dbReference>
<proteinExistence type="inferred from homology"/>
<evidence type="ECO:0000256" key="7">
    <source>
        <dbReference type="PIRSR" id="PIRSR604808-2"/>
    </source>
</evidence>
<dbReference type="Pfam" id="PF08388">
    <property type="entry name" value="GIIM"/>
    <property type="match status" value="1"/>
</dbReference>
<evidence type="ECO:0000313" key="11">
    <source>
        <dbReference type="Proteomes" id="UP001211173"/>
    </source>
</evidence>
<dbReference type="GO" id="GO:0046872">
    <property type="term" value="F:metal ion binding"/>
    <property type="evidence" value="ECO:0007669"/>
    <property type="project" value="UniProtKB-KW"/>
</dbReference>
<keyword evidence="7" id="KW-0464">Manganese</keyword>
<dbReference type="RefSeq" id="WP_195383868.1">
    <property type="nucleotide sequence ID" value="NZ_JADMVZ010000006.1"/>
</dbReference>
<dbReference type="GO" id="GO:0016787">
    <property type="term" value="F:hydrolase activity"/>
    <property type="evidence" value="ECO:0007669"/>
    <property type="project" value="UniProtKB-KW"/>
</dbReference>
<dbReference type="PROSITE" id="PS50878">
    <property type="entry name" value="RT_POL"/>
    <property type="match status" value="1"/>
</dbReference>